<reference evidence="1 2" key="1">
    <citation type="submission" date="2017-01" db="EMBL/GenBank/DDBJ databases">
        <title>Genome Sequencing of a Marine Spirillum, Oceanospirillum multiglobuliferum ATCC 33336, from Japan.</title>
        <authorList>
            <person name="Carney J.G."/>
            <person name="Trachtenberg A.M."/>
            <person name="Rheaume B.A."/>
            <person name="Linnane J.D."/>
            <person name="Pitts N.L."/>
            <person name="Mykles D.L."/>
            <person name="Maclea K.S."/>
        </authorList>
    </citation>
    <scope>NUCLEOTIDE SEQUENCE [LARGE SCALE GENOMIC DNA]</scope>
    <source>
        <strain evidence="1 2">ATCC 33336</strain>
    </source>
</reference>
<dbReference type="AlphaFoldDB" id="A0A1V4T0H1"/>
<sequence length="378" mass="41142">MNAKLGDTIMIATHKTPEPIYLKARVLQMKVSYVDNDKTEYILGNYAIQPSMVSQELLNLRNQIQDNKSNYVWLRYADDREGNGISEYPEGKNYLGIAYNMSTPEPSNNPDDYNWSLIKGNNGTDGANGVGVQTSNVQYALGDSGTTAPTTAWTTTIPTLQDNKYLWTRTIIYYTNGTNTVSYSVSKKGDKGEQGIQGAKGADGRSLYTWLKYADDANGNGMSETPDGKKYIGLAYNKTVSTESSDPSDYTWSLIQGENGTKGEDGKTYYTWVKYADTSTGGGLSDNPTGKKYIGLAYNKTTPTESTNPSDYAWALIKGDKGDKGDTGNGIATTTISYGVSTSGTTQPTSWGTSIPSVPNGQFLWTRTVMKYTNGSST</sequence>
<keyword evidence="2" id="KW-1185">Reference proteome</keyword>
<evidence type="ECO:0000313" key="1">
    <source>
        <dbReference type="EMBL" id="OPX54085.1"/>
    </source>
</evidence>
<comment type="caution">
    <text evidence="1">The sequence shown here is derived from an EMBL/GenBank/DDBJ whole genome shotgun (WGS) entry which is preliminary data.</text>
</comment>
<dbReference type="Proteomes" id="UP000191418">
    <property type="component" value="Unassembled WGS sequence"/>
</dbReference>
<accession>A0A1V4T0H1</accession>
<organism evidence="1 2">
    <name type="scientific">Oceanospirillum multiglobuliferum</name>
    <dbReference type="NCBI Taxonomy" id="64969"/>
    <lineage>
        <taxon>Bacteria</taxon>
        <taxon>Pseudomonadati</taxon>
        <taxon>Pseudomonadota</taxon>
        <taxon>Gammaproteobacteria</taxon>
        <taxon>Oceanospirillales</taxon>
        <taxon>Oceanospirillaceae</taxon>
        <taxon>Oceanospirillum</taxon>
    </lineage>
</organism>
<proteinExistence type="predicted"/>
<gene>
    <name evidence="1" type="ORF">BTE48_16085</name>
</gene>
<feature type="non-terminal residue" evidence="1">
    <location>
        <position position="378"/>
    </location>
</feature>
<dbReference type="EMBL" id="MTSM01000051">
    <property type="protein sequence ID" value="OPX54085.1"/>
    <property type="molecule type" value="Genomic_DNA"/>
</dbReference>
<protein>
    <submittedName>
        <fullName evidence="1">Uncharacterized protein</fullName>
    </submittedName>
</protein>
<name>A0A1V4T0H1_9GAMM</name>
<dbReference type="RefSeq" id="WP_211278108.1">
    <property type="nucleotide sequence ID" value="NZ_MTSM01000051.1"/>
</dbReference>
<evidence type="ECO:0000313" key="2">
    <source>
        <dbReference type="Proteomes" id="UP000191418"/>
    </source>
</evidence>